<dbReference type="GO" id="GO:0031012">
    <property type="term" value="C:extracellular matrix"/>
    <property type="evidence" value="ECO:0007669"/>
    <property type="project" value="TreeGrafter"/>
</dbReference>
<proteinExistence type="inferred from homology"/>
<feature type="signal peptide" evidence="10">
    <location>
        <begin position="1"/>
        <end position="25"/>
    </location>
</feature>
<dbReference type="GeneID" id="107218432"/>
<dbReference type="GO" id="GO:0051045">
    <property type="term" value="P:negative regulation of membrane protein ectodomain proteolysis"/>
    <property type="evidence" value="ECO:0007669"/>
    <property type="project" value="TreeGrafter"/>
</dbReference>
<dbReference type="RefSeq" id="XP_015511793.1">
    <property type="nucleotide sequence ID" value="XM_015656307.1"/>
</dbReference>
<keyword evidence="5" id="KW-0646">Protease inhibitor</keyword>
<dbReference type="InterPro" id="IPR027465">
    <property type="entry name" value="TIMP_C"/>
</dbReference>
<evidence type="ECO:0000256" key="6">
    <source>
        <dbReference type="ARBA" id="ARBA00023157"/>
    </source>
</evidence>
<evidence type="ECO:0000313" key="15">
    <source>
        <dbReference type="RefSeq" id="XP_046594742.1"/>
    </source>
</evidence>
<evidence type="ECO:0000313" key="12">
    <source>
        <dbReference type="Proteomes" id="UP000829291"/>
    </source>
</evidence>
<dbReference type="AlphaFoldDB" id="A0A6J0BA13"/>
<feature type="disulfide bond" evidence="9">
    <location>
        <begin position="28"/>
        <end position="119"/>
    </location>
</feature>
<dbReference type="Pfam" id="PF00965">
    <property type="entry name" value="TIMP"/>
    <property type="match status" value="1"/>
</dbReference>
<keyword evidence="3" id="KW-0964">Secreted</keyword>
<evidence type="ECO:0000313" key="13">
    <source>
        <dbReference type="RefSeq" id="XP_015511793.1"/>
    </source>
</evidence>
<keyword evidence="12" id="KW-1185">Reference proteome</keyword>
<evidence type="ECO:0000256" key="5">
    <source>
        <dbReference type="ARBA" id="ARBA00022690"/>
    </source>
</evidence>
<dbReference type="CTD" id="41248"/>
<dbReference type="KEGG" id="nlo:107218432"/>
<evidence type="ECO:0000256" key="3">
    <source>
        <dbReference type="ARBA" id="ARBA00022525"/>
    </source>
</evidence>
<feature type="disulfide bond" evidence="9">
    <location>
        <begin position="168"/>
        <end position="186"/>
    </location>
</feature>
<keyword evidence="7" id="KW-0481">Metalloenzyme inhibitor</keyword>
<feature type="chain" id="PRO_5044636865" evidence="10">
    <location>
        <begin position="26"/>
        <end position="220"/>
    </location>
</feature>
<dbReference type="InterPro" id="IPR008993">
    <property type="entry name" value="TIMP-like_OB-fold"/>
</dbReference>
<dbReference type="CDD" id="cd03577">
    <property type="entry name" value="NTR_TIMP_like"/>
    <property type="match status" value="1"/>
</dbReference>
<evidence type="ECO:0000313" key="14">
    <source>
        <dbReference type="RefSeq" id="XP_015511794.1"/>
    </source>
</evidence>
<feature type="disulfide bond" evidence="9">
    <location>
        <begin position="26"/>
        <end position="93"/>
    </location>
</feature>
<dbReference type="PROSITE" id="PS50189">
    <property type="entry name" value="NTR"/>
    <property type="match status" value="1"/>
</dbReference>
<evidence type="ECO:0000259" key="11">
    <source>
        <dbReference type="PROSITE" id="PS50189"/>
    </source>
</evidence>
<dbReference type="PANTHER" id="PTHR11844">
    <property type="entry name" value="METALLOPROTEASE INHIBITOR"/>
    <property type="match status" value="1"/>
</dbReference>
<name>A0A6J0BA13_NEOLC</name>
<comment type="similarity">
    <text evidence="2">Belongs to the protease inhibitor I35 (TIMP) family.</text>
</comment>
<dbReference type="GO" id="GO:0002020">
    <property type="term" value="F:protease binding"/>
    <property type="evidence" value="ECO:0007669"/>
    <property type="project" value="TreeGrafter"/>
</dbReference>
<comment type="subcellular location">
    <subcellularLocation>
        <location evidence="1">Secreted</location>
    </subcellularLocation>
</comment>
<feature type="disulfide bond" evidence="9">
    <location>
        <begin position="38"/>
        <end position="144"/>
    </location>
</feature>
<evidence type="ECO:0000256" key="7">
    <source>
        <dbReference type="ARBA" id="ARBA00023215"/>
    </source>
</evidence>
<protein>
    <submittedName>
        <fullName evidence="13 14">Tissue inhibitor of metalloproteases</fullName>
    </submittedName>
    <submittedName>
        <fullName evidence="15">Tissue inhibitor of metalloproteinase</fullName>
    </submittedName>
</protein>
<organism evidence="12 14">
    <name type="scientific">Neodiprion lecontei</name>
    <name type="common">Redheaded pine sawfly</name>
    <dbReference type="NCBI Taxonomy" id="441921"/>
    <lineage>
        <taxon>Eukaryota</taxon>
        <taxon>Metazoa</taxon>
        <taxon>Ecdysozoa</taxon>
        <taxon>Arthropoda</taxon>
        <taxon>Hexapoda</taxon>
        <taxon>Insecta</taxon>
        <taxon>Pterygota</taxon>
        <taxon>Neoptera</taxon>
        <taxon>Endopterygota</taxon>
        <taxon>Hymenoptera</taxon>
        <taxon>Tenthredinoidea</taxon>
        <taxon>Diprionidae</taxon>
        <taxon>Diprioninae</taxon>
        <taxon>Neodiprion</taxon>
    </lineage>
</organism>
<keyword evidence="8" id="KW-0479">Metal-binding</keyword>
<evidence type="ECO:0000256" key="8">
    <source>
        <dbReference type="PIRSR" id="PIRSR601820-1"/>
    </source>
</evidence>
<accession>A0A6J0BA13</accession>
<keyword evidence="10" id="KW-0732">Signal</keyword>
<evidence type="ECO:0000256" key="9">
    <source>
        <dbReference type="PIRSR" id="PIRSR601820-3"/>
    </source>
</evidence>
<keyword evidence="6 9" id="KW-1015">Disulfide bond</keyword>
<dbReference type="GO" id="GO:0008191">
    <property type="term" value="F:metalloendopeptidase inhibitor activity"/>
    <property type="evidence" value="ECO:0007669"/>
    <property type="project" value="InterPro"/>
</dbReference>
<feature type="domain" description="NTR" evidence="11">
    <location>
        <begin position="26"/>
        <end position="144"/>
    </location>
</feature>
<dbReference type="Proteomes" id="UP000829291">
    <property type="component" value="Chromosome 4"/>
</dbReference>
<dbReference type="Gene3D" id="3.90.370.10">
    <property type="entry name" value="Tissue inhibitor of metalloproteinase-1. Chain B, domain 1"/>
    <property type="match status" value="1"/>
</dbReference>
<dbReference type="SUPFAM" id="SSF50242">
    <property type="entry name" value="TIMP-like"/>
    <property type="match status" value="1"/>
</dbReference>
<dbReference type="OrthoDB" id="6041373at2759"/>
<feature type="binding site" evidence="8">
    <location>
        <position position="26"/>
    </location>
    <ligand>
        <name>Zn(2+)</name>
        <dbReference type="ChEBI" id="CHEBI:29105"/>
        <note>ligand shared with metalloproteinase partner</note>
    </ligand>
</feature>
<evidence type="ECO:0000256" key="2">
    <source>
        <dbReference type="ARBA" id="ARBA00011027"/>
    </source>
</evidence>
<dbReference type="GO" id="GO:0005615">
    <property type="term" value="C:extracellular space"/>
    <property type="evidence" value="ECO:0007669"/>
    <property type="project" value="TreeGrafter"/>
</dbReference>
<evidence type="ECO:0000256" key="10">
    <source>
        <dbReference type="SAM" id="SignalP"/>
    </source>
</evidence>
<sequence>MGRTISWGLLALLAIALSPSMKVEACSCQYSHPQTHFCQAEFVILARVMKHIPGDSYETAYRVKIHKKFKLSHEAERSLKDGLLYTASSDGMCGVSLQRGLTYVISGHVSDGKPRFNLCGLVMPWPKVSPRQRKGFRMLYHHNCVCSIQYTAWHNKGAALANGARKQCLWESTPGPQDCQEQHGLCMKGPAGCSWFPSVAYKNCIKEHQRKREEQWAREP</sequence>
<dbReference type="RefSeq" id="XP_046594742.1">
    <property type="nucleotide sequence ID" value="XM_046738786.1"/>
</dbReference>
<dbReference type="RefSeq" id="XP_015511794.1">
    <property type="nucleotide sequence ID" value="XM_015656308.1"/>
</dbReference>
<evidence type="ECO:0000256" key="1">
    <source>
        <dbReference type="ARBA" id="ARBA00004613"/>
    </source>
</evidence>
<feature type="disulfide bond" evidence="9">
    <location>
        <begin position="146"/>
        <end position="193"/>
    </location>
</feature>
<evidence type="ECO:0000256" key="4">
    <source>
        <dbReference type="ARBA" id="ARBA00022608"/>
    </source>
</evidence>
<keyword evidence="4" id="KW-0483">Metalloprotease inhibitor</keyword>
<keyword evidence="8" id="KW-0862">Zinc</keyword>
<dbReference type="InterPro" id="IPR001820">
    <property type="entry name" value="TIMP"/>
</dbReference>
<dbReference type="Gene3D" id="2.40.50.120">
    <property type="match status" value="1"/>
</dbReference>
<reference evidence="13 14" key="1">
    <citation type="submission" date="2025-04" db="UniProtKB">
        <authorList>
            <consortium name="RefSeq"/>
        </authorList>
    </citation>
    <scope>IDENTIFICATION</scope>
    <source>
        <tissue evidence="15">Thorax and Abdomen</tissue>
        <tissue evidence="13 14">Whole body</tissue>
    </source>
</reference>
<dbReference type="SMART" id="SM00206">
    <property type="entry name" value="NTR"/>
    <property type="match status" value="1"/>
</dbReference>
<dbReference type="PANTHER" id="PTHR11844:SF33">
    <property type="entry name" value="TISSUE INHIBITOR OF METALLOPROTEINASE"/>
    <property type="match status" value="1"/>
</dbReference>
<dbReference type="GO" id="GO:0046872">
    <property type="term" value="F:metal ion binding"/>
    <property type="evidence" value="ECO:0007669"/>
    <property type="project" value="UniProtKB-KW"/>
</dbReference>
<gene>
    <name evidence="13 14 15" type="primary">LOC107218432</name>
</gene>
<dbReference type="InterPro" id="IPR001134">
    <property type="entry name" value="Netrin_domain"/>
</dbReference>